<dbReference type="EMBL" id="CP002959">
    <property type="protein sequence ID" value="AFM11060.1"/>
    <property type="molecule type" value="Genomic_DNA"/>
</dbReference>
<keyword evidence="1" id="KW-0472">Membrane</keyword>
<dbReference type="RefSeq" id="WP_014801580.1">
    <property type="nucleotide sequence ID" value="NC_018020.1"/>
</dbReference>
<dbReference type="KEGG" id="tpx:Turpa_0404"/>
<feature type="transmembrane region" description="Helical" evidence="1">
    <location>
        <begin position="150"/>
        <end position="172"/>
    </location>
</feature>
<dbReference type="STRING" id="869212.Turpa_0404"/>
<evidence type="ECO:0000256" key="1">
    <source>
        <dbReference type="SAM" id="Phobius"/>
    </source>
</evidence>
<evidence type="ECO:0000313" key="3">
    <source>
        <dbReference type="Proteomes" id="UP000006048"/>
    </source>
</evidence>
<accession>I4B1A3</accession>
<name>I4B1A3_TURPD</name>
<dbReference type="Proteomes" id="UP000006048">
    <property type="component" value="Chromosome"/>
</dbReference>
<evidence type="ECO:0000313" key="2">
    <source>
        <dbReference type="EMBL" id="AFM11060.1"/>
    </source>
</evidence>
<keyword evidence="1" id="KW-1133">Transmembrane helix</keyword>
<dbReference type="AlphaFoldDB" id="I4B1A3"/>
<dbReference type="HOGENOM" id="CLU_540724_0_0_12"/>
<reference evidence="2 3" key="1">
    <citation type="submission" date="2012-06" db="EMBL/GenBank/DDBJ databases">
        <title>The complete chromosome of genome of Turneriella parva DSM 21527.</title>
        <authorList>
            <consortium name="US DOE Joint Genome Institute (JGI-PGF)"/>
            <person name="Lucas S."/>
            <person name="Han J."/>
            <person name="Lapidus A."/>
            <person name="Bruce D."/>
            <person name="Goodwin L."/>
            <person name="Pitluck S."/>
            <person name="Peters L."/>
            <person name="Kyrpides N."/>
            <person name="Mavromatis K."/>
            <person name="Ivanova N."/>
            <person name="Mikhailova N."/>
            <person name="Chertkov O."/>
            <person name="Detter J.C."/>
            <person name="Tapia R."/>
            <person name="Han C."/>
            <person name="Land M."/>
            <person name="Hauser L."/>
            <person name="Markowitz V."/>
            <person name="Cheng J.-F."/>
            <person name="Hugenholtz P."/>
            <person name="Woyke T."/>
            <person name="Wu D."/>
            <person name="Gronow S."/>
            <person name="Wellnitz S."/>
            <person name="Brambilla E."/>
            <person name="Klenk H.-P."/>
            <person name="Eisen J.A."/>
        </authorList>
    </citation>
    <scope>NUCLEOTIDE SEQUENCE [LARGE SCALE GENOMIC DNA]</scope>
    <source>
        <strain evidence="3">ATCC BAA-1111 / DSM 21527 / NCTC 11395 / H</strain>
    </source>
</reference>
<gene>
    <name evidence="2" type="ordered locus">Turpa_0404</name>
</gene>
<proteinExistence type="predicted"/>
<protein>
    <submittedName>
        <fullName evidence="2">Uncharacterized protein</fullName>
    </submittedName>
</protein>
<organism evidence="2 3">
    <name type="scientific">Turneriella parva (strain ATCC BAA-1111 / DSM 21527 / NCTC 11395 / H)</name>
    <name type="common">Leptospira parva</name>
    <dbReference type="NCBI Taxonomy" id="869212"/>
    <lineage>
        <taxon>Bacteria</taxon>
        <taxon>Pseudomonadati</taxon>
        <taxon>Spirochaetota</taxon>
        <taxon>Spirochaetia</taxon>
        <taxon>Leptospirales</taxon>
        <taxon>Leptospiraceae</taxon>
        <taxon>Turneriella</taxon>
    </lineage>
</organism>
<keyword evidence="1" id="KW-0812">Transmembrane</keyword>
<sequence>MAYSKRYSLILAGWILAGVAVLFTHYWQTSRFSKDAVDEQITLVAASHFGMSQLVDNLPNVFKENPHAAALKITDLRGAFLGAMYDSRRMPPQTYKAFLETRAFDIEASPFTGYKLHSWESKRRKLRIVSLNLERMLISEYLSRMSHDMALHYVIPLYILLGLAILAGYHYLISGTMPTFRLAKPVKTGVPKYTEPKSLQQAAPRVRTPANAWQLRPGIIAESHIRETLAHLKAISGALSVSFCARQKADAGENWSGVLELRGSILVRGGAMQLPPQNLQREDSNRWFRQSPDRSEWYFFGGDDAVPLSCFVMRFANADAAPATDSLERISDYARRSTRPLLVEHYYENSIIDAETGLYSNPYAIFTLKEKLLGGMAFATAALRFGDKDAEGIASQKTARTAIRVMREFFAAEAAPTIARGAEDTLLIVFAGEKVSSGNAKRAITQLVASYRNLGRRVHAGLIEDSATTGSPQHVLKTLSNLLDKSAKTGAIELYTAGTTARIL</sequence>
<feature type="transmembrane region" description="Helical" evidence="1">
    <location>
        <begin position="7"/>
        <end position="27"/>
    </location>
</feature>
<keyword evidence="3" id="KW-1185">Reference proteome</keyword>